<comment type="caution">
    <text evidence="2">The sequence shown here is derived from an EMBL/GenBank/DDBJ whole genome shotgun (WGS) entry which is preliminary data.</text>
</comment>
<name>A0A0E9NAS1_SAICN</name>
<keyword evidence="3" id="KW-1185">Reference proteome</keyword>
<dbReference type="EMBL" id="BACD03000006">
    <property type="protein sequence ID" value="GAO46919.1"/>
    <property type="molecule type" value="Genomic_DNA"/>
</dbReference>
<reference evidence="2 3" key="3">
    <citation type="journal article" date="2015" name="Genome Announc.">
        <title>Draft Genome Sequence of the Archiascomycetous Yeast Saitoella complicata.</title>
        <authorList>
            <person name="Yamauchi K."/>
            <person name="Kondo S."/>
            <person name="Hamamoto M."/>
            <person name="Takahashi Y."/>
            <person name="Ogura Y."/>
            <person name="Hayashi T."/>
            <person name="Nishida H."/>
        </authorList>
    </citation>
    <scope>NUCLEOTIDE SEQUENCE [LARGE SCALE GENOMIC DNA]</scope>
    <source>
        <strain evidence="2 3">NRRL Y-17804</strain>
    </source>
</reference>
<reference evidence="2 3" key="2">
    <citation type="journal article" date="2014" name="J. Gen. Appl. Microbiol.">
        <title>The early diverging ascomycetous budding yeast Saitoella complicata has three histone deacetylases belonging to the Clr6, Hos2, and Rpd3 lineages.</title>
        <authorList>
            <person name="Nishida H."/>
            <person name="Matsumoto T."/>
            <person name="Kondo S."/>
            <person name="Hamamoto M."/>
            <person name="Yoshikawa H."/>
        </authorList>
    </citation>
    <scope>NUCLEOTIDE SEQUENCE [LARGE SCALE GENOMIC DNA]</scope>
    <source>
        <strain evidence="2 3">NRRL Y-17804</strain>
    </source>
</reference>
<dbReference type="AlphaFoldDB" id="A0A0E9NAS1"/>
<evidence type="ECO:0000256" key="1">
    <source>
        <dbReference type="SAM" id="MobiDB-lite"/>
    </source>
</evidence>
<evidence type="ECO:0000313" key="3">
    <source>
        <dbReference type="Proteomes" id="UP000033140"/>
    </source>
</evidence>
<proteinExistence type="predicted"/>
<gene>
    <name evidence="2" type="ORF">G7K_1137-t1</name>
</gene>
<protein>
    <submittedName>
        <fullName evidence="2">Uncharacterized protein</fullName>
    </submittedName>
</protein>
<accession>A0A0E9NAS1</accession>
<feature type="region of interest" description="Disordered" evidence="1">
    <location>
        <begin position="1"/>
        <end position="21"/>
    </location>
</feature>
<organism evidence="2 3">
    <name type="scientific">Saitoella complicata (strain BCRC 22490 / CBS 7301 / JCM 7358 / NBRC 10748 / NRRL Y-17804)</name>
    <dbReference type="NCBI Taxonomy" id="698492"/>
    <lineage>
        <taxon>Eukaryota</taxon>
        <taxon>Fungi</taxon>
        <taxon>Dikarya</taxon>
        <taxon>Ascomycota</taxon>
        <taxon>Taphrinomycotina</taxon>
        <taxon>Taphrinomycotina incertae sedis</taxon>
        <taxon>Saitoella</taxon>
    </lineage>
</organism>
<dbReference type="Proteomes" id="UP000033140">
    <property type="component" value="Unassembled WGS sequence"/>
</dbReference>
<reference evidence="2 3" key="1">
    <citation type="journal article" date="2011" name="J. Gen. Appl. Microbiol.">
        <title>Draft genome sequencing of the enigmatic yeast Saitoella complicata.</title>
        <authorList>
            <person name="Nishida H."/>
            <person name="Hamamoto M."/>
            <person name="Sugiyama J."/>
        </authorList>
    </citation>
    <scope>NUCLEOTIDE SEQUENCE [LARGE SCALE GENOMIC DNA]</scope>
    <source>
        <strain evidence="2 3">NRRL Y-17804</strain>
    </source>
</reference>
<sequence>MATSSEHGDAAMPIVREEPDSTDDAYRRQLLQLTYAAMNDWASKHIITITQIAYTELDIRSNPTDPCSHLAVLTLIPQDSPNGFFRIESIRTEAAETICARLGWPWIENPDRIAARRSRGCLTVCAVLEMGSANMVLPCEVPQYVLEKDTPSSDELPVDEVLDRLIALVNDGPDDAQ</sequence>
<evidence type="ECO:0000313" key="2">
    <source>
        <dbReference type="EMBL" id="GAO46919.1"/>
    </source>
</evidence>